<feature type="domain" description="Ketosynthase family 3 (KS3)" evidence="11">
    <location>
        <begin position="47"/>
        <end position="466"/>
    </location>
</feature>
<dbReference type="SUPFAM" id="SSF47336">
    <property type="entry name" value="ACP-like"/>
    <property type="match status" value="1"/>
</dbReference>
<dbReference type="PANTHER" id="PTHR43775:SF49">
    <property type="entry name" value="SYNTHASE, PUTATIVE (JCVI)-RELATED"/>
    <property type="match status" value="1"/>
</dbReference>
<reference evidence="13" key="1">
    <citation type="submission" date="2020-04" db="EMBL/GenBank/DDBJ databases">
        <title>Genome Assembly and Annotation of Botryosphaeria dothidea sdau 11-99, a Latent Pathogen of Apple Fruit Ring Rot in China.</title>
        <authorList>
            <person name="Yu C."/>
            <person name="Diao Y."/>
            <person name="Lu Q."/>
            <person name="Zhao J."/>
            <person name="Cui S."/>
            <person name="Peng C."/>
            <person name="He B."/>
            <person name="Liu H."/>
        </authorList>
    </citation>
    <scope>NUCLEOTIDE SEQUENCE [LARGE SCALE GENOMIC DNA]</scope>
    <source>
        <strain evidence="13">Sdau11-99</strain>
    </source>
</reference>
<keyword evidence="4" id="KW-0808">Transferase</keyword>
<dbReference type="OrthoDB" id="329835at2759"/>
<dbReference type="Gene3D" id="3.40.366.10">
    <property type="entry name" value="Malonyl-Coenzyme A Acyl Carrier Protein, domain 2"/>
    <property type="match status" value="1"/>
</dbReference>
<dbReference type="InterPro" id="IPR013149">
    <property type="entry name" value="ADH-like_C"/>
</dbReference>
<dbReference type="Pfam" id="PF14765">
    <property type="entry name" value="PS-DH"/>
    <property type="match status" value="1"/>
</dbReference>
<dbReference type="Gene3D" id="3.40.47.10">
    <property type="match status" value="1"/>
</dbReference>
<dbReference type="SMART" id="SM00826">
    <property type="entry name" value="PKS_DH"/>
    <property type="match status" value="1"/>
</dbReference>
<dbReference type="SMART" id="SM00825">
    <property type="entry name" value="PKS_KS"/>
    <property type="match status" value="1"/>
</dbReference>
<evidence type="ECO:0000256" key="9">
    <source>
        <dbReference type="SAM" id="MobiDB-lite"/>
    </source>
</evidence>
<evidence type="ECO:0000256" key="3">
    <source>
        <dbReference type="ARBA" id="ARBA00022603"/>
    </source>
</evidence>
<dbReference type="InterPro" id="IPR049552">
    <property type="entry name" value="PKS_DH_N"/>
</dbReference>
<dbReference type="InterPro" id="IPR013968">
    <property type="entry name" value="PKS_KR"/>
</dbReference>
<dbReference type="InterPro" id="IPR014043">
    <property type="entry name" value="Acyl_transferase_dom"/>
</dbReference>
<organism evidence="13 14">
    <name type="scientific">Botryosphaeria dothidea</name>
    <dbReference type="NCBI Taxonomy" id="55169"/>
    <lineage>
        <taxon>Eukaryota</taxon>
        <taxon>Fungi</taxon>
        <taxon>Dikarya</taxon>
        <taxon>Ascomycota</taxon>
        <taxon>Pezizomycotina</taxon>
        <taxon>Dothideomycetes</taxon>
        <taxon>Dothideomycetes incertae sedis</taxon>
        <taxon>Botryosphaeriales</taxon>
        <taxon>Botryosphaeriaceae</taxon>
        <taxon>Botryosphaeria</taxon>
    </lineage>
</organism>
<evidence type="ECO:0000313" key="14">
    <source>
        <dbReference type="Proteomes" id="UP000572817"/>
    </source>
</evidence>
<feature type="domain" description="PKS/mFAS DH" evidence="12">
    <location>
        <begin position="930"/>
        <end position="1211"/>
    </location>
</feature>
<name>A0A8H4J892_9PEZI</name>
<dbReference type="GO" id="GO:0044550">
    <property type="term" value="P:secondary metabolite biosynthetic process"/>
    <property type="evidence" value="ECO:0007669"/>
    <property type="project" value="TreeGrafter"/>
</dbReference>
<dbReference type="InterPro" id="IPR020843">
    <property type="entry name" value="ER"/>
</dbReference>
<dbReference type="CDD" id="cd00833">
    <property type="entry name" value="PKS"/>
    <property type="match status" value="1"/>
</dbReference>
<protein>
    <submittedName>
        <fullName evidence="13">Polyketide synthase</fullName>
    </submittedName>
</protein>
<evidence type="ECO:0000313" key="13">
    <source>
        <dbReference type="EMBL" id="KAF4314399.1"/>
    </source>
</evidence>
<dbReference type="PROSITE" id="PS52004">
    <property type="entry name" value="KS3_2"/>
    <property type="match status" value="1"/>
</dbReference>
<dbReference type="Pfam" id="PF00109">
    <property type="entry name" value="ketoacyl-synt"/>
    <property type="match status" value="1"/>
</dbReference>
<dbReference type="InterPro" id="IPR036291">
    <property type="entry name" value="NAD(P)-bd_dom_sf"/>
</dbReference>
<dbReference type="GO" id="GO:1901336">
    <property type="term" value="P:lactone biosynthetic process"/>
    <property type="evidence" value="ECO:0007669"/>
    <property type="project" value="UniProtKB-ARBA"/>
</dbReference>
<dbReference type="SUPFAM" id="SSF53901">
    <property type="entry name" value="Thiolase-like"/>
    <property type="match status" value="1"/>
</dbReference>
<keyword evidence="6" id="KW-0511">Multifunctional enzyme</keyword>
<dbReference type="SUPFAM" id="SSF52151">
    <property type="entry name" value="FabD/lysophospholipase-like"/>
    <property type="match status" value="1"/>
</dbReference>
<keyword evidence="7" id="KW-0012">Acyltransferase</keyword>
<dbReference type="SUPFAM" id="SSF55048">
    <property type="entry name" value="Probable ACP-binding domain of malonyl-CoA ACP transacylase"/>
    <property type="match status" value="1"/>
</dbReference>
<dbReference type="InterPro" id="IPR020806">
    <property type="entry name" value="PKS_PP-bd"/>
</dbReference>
<dbReference type="GO" id="GO:0008168">
    <property type="term" value="F:methyltransferase activity"/>
    <property type="evidence" value="ECO:0007669"/>
    <property type="project" value="UniProtKB-KW"/>
</dbReference>
<evidence type="ECO:0000256" key="1">
    <source>
        <dbReference type="ARBA" id="ARBA00022450"/>
    </source>
</evidence>
<dbReference type="PROSITE" id="PS52019">
    <property type="entry name" value="PKS_MFAS_DH"/>
    <property type="match status" value="1"/>
</dbReference>
<keyword evidence="3" id="KW-0489">Methyltransferase</keyword>
<evidence type="ECO:0000259" key="10">
    <source>
        <dbReference type="PROSITE" id="PS50075"/>
    </source>
</evidence>
<comment type="caution">
    <text evidence="13">The sequence shown here is derived from an EMBL/GenBank/DDBJ whole genome shotgun (WGS) entry which is preliminary data.</text>
</comment>
<feature type="region of interest" description="Disordered" evidence="9">
    <location>
        <begin position="1"/>
        <end position="50"/>
    </location>
</feature>
<dbReference type="SUPFAM" id="SSF53335">
    <property type="entry name" value="S-adenosyl-L-methionine-dependent methyltransferases"/>
    <property type="match status" value="1"/>
</dbReference>
<dbReference type="Pfam" id="PF00698">
    <property type="entry name" value="Acyl_transf_1"/>
    <property type="match status" value="1"/>
</dbReference>
<feature type="active site" description="Proton acceptor; for dehydratase activity" evidence="8">
    <location>
        <position position="962"/>
    </location>
</feature>
<dbReference type="SMART" id="SM00823">
    <property type="entry name" value="PKS_PP"/>
    <property type="match status" value="1"/>
</dbReference>
<dbReference type="SMART" id="SM00822">
    <property type="entry name" value="PKS_KR"/>
    <property type="match status" value="1"/>
</dbReference>
<dbReference type="SMART" id="SM00827">
    <property type="entry name" value="PKS_AT"/>
    <property type="match status" value="1"/>
</dbReference>
<dbReference type="Gene3D" id="1.10.1200.10">
    <property type="entry name" value="ACP-like"/>
    <property type="match status" value="1"/>
</dbReference>
<dbReference type="InterPro" id="IPR049551">
    <property type="entry name" value="PKS_DH_C"/>
</dbReference>
<feature type="compositionally biased region" description="Polar residues" evidence="9">
    <location>
        <begin position="18"/>
        <end position="40"/>
    </location>
</feature>
<dbReference type="GO" id="GO:0031177">
    <property type="term" value="F:phosphopantetheine binding"/>
    <property type="evidence" value="ECO:0007669"/>
    <property type="project" value="InterPro"/>
</dbReference>
<dbReference type="SUPFAM" id="SSF51735">
    <property type="entry name" value="NAD(P)-binding Rossmann-fold domains"/>
    <property type="match status" value="2"/>
</dbReference>
<evidence type="ECO:0000256" key="2">
    <source>
        <dbReference type="ARBA" id="ARBA00022553"/>
    </source>
</evidence>
<dbReference type="Pfam" id="PF08242">
    <property type="entry name" value="Methyltransf_12"/>
    <property type="match status" value="1"/>
</dbReference>
<evidence type="ECO:0000259" key="11">
    <source>
        <dbReference type="PROSITE" id="PS52004"/>
    </source>
</evidence>
<dbReference type="InterPro" id="IPR013154">
    <property type="entry name" value="ADH-like_N"/>
</dbReference>
<dbReference type="EMBL" id="WWBZ02000001">
    <property type="protein sequence ID" value="KAF4314399.1"/>
    <property type="molecule type" value="Genomic_DNA"/>
</dbReference>
<dbReference type="Pfam" id="PF00550">
    <property type="entry name" value="PP-binding"/>
    <property type="match status" value="1"/>
</dbReference>
<dbReference type="Gene3D" id="3.40.50.720">
    <property type="entry name" value="NAD(P)-binding Rossmann-like Domain"/>
    <property type="match status" value="2"/>
</dbReference>
<dbReference type="InterPro" id="IPR014030">
    <property type="entry name" value="Ketoacyl_synth_N"/>
</dbReference>
<evidence type="ECO:0000256" key="7">
    <source>
        <dbReference type="ARBA" id="ARBA00023315"/>
    </source>
</evidence>
<feature type="region of interest" description="N-terminal hotdog fold" evidence="8">
    <location>
        <begin position="930"/>
        <end position="1058"/>
    </location>
</feature>
<dbReference type="InterPro" id="IPR049900">
    <property type="entry name" value="PKS_mFAS_DH"/>
</dbReference>
<dbReference type="InterPro" id="IPR014031">
    <property type="entry name" value="Ketoacyl_synth_C"/>
</dbReference>
<dbReference type="InterPro" id="IPR016035">
    <property type="entry name" value="Acyl_Trfase/lysoPLipase"/>
</dbReference>
<feature type="region of interest" description="C-terminal hotdog fold" evidence="8">
    <location>
        <begin position="1068"/>
        <end position="1211"/>
    </location>
</feature>
<dbReference type="PROSITE" id="PS50075">
    <property type="entry name" value="CARRIER"/>
    <property type="match status" value="1"/>
</dbReference>
<gene>
    <name evidence="13" type="ORF">GTA08_BOTSDO00024</name>
</gene>
<keyword evidence="14" id="KW-1185">Reference proteome</keyword>
<dbReference type="GO" id="GO:0032259">
    <property type="term" value="P:methylation"/>
    <property type="evidence" value="ECO:0007669"/>
    <property type="project" value="UniProtKB-KW"/>
</dbReference>
<dbReference type="Pfam" id="PF08659">
    <property type="entry name" value="KR"/>
    <property type="match status" value="1"/>
</dbReference>
<evidence type="ECO:0000256" key="8">
    <source>
        <dbReference type="PROSITE-ProRule" id="PRU01363"/>
    </source>
</evidence>
<dbReference type="InterPro" id="IPR016039">
    <property type="entry name" value="Thiolase-like"/>
</dbReference>
<dbReference type="PANTHER" id="PTHR43775">
    <property type="entry name" value="FATTY ACID SYNTHASE"/>
    <property type="match status" value="1"/>
</dbReference>
<dbReference type="Proteomes" id="UP000572817">
    <property type="component" value="Unassembled WGS sequence"/>
</dbReference>
<dbReference type="InterPro" id="IPR009081">
    <property type="entry name" value="PP-bd_ACP"/>
</dbReference>
<evidence type="ECO:0000259" key="12">
    <source>
        <dbReference type="PROSITE" id="PS52019"/>
    </source>
</evidence>
<feature type="active site" description="Proton donor; for dehydratase activity" evidence="8">
    <location>
        <position position="1128"/>
    </location>
</feature>
<dbReference type="CDD" id="cd05195">
    <property type="entry name" value="enoyl_red"/>
    <property type="match status" value="1"/>
</dbReference>
<dbReference type="FunFam" id="3.40.50.720:FF:000209">
    <property type="entry name" value="Polyketide synthase Pks12"/>
    <property type="match status" value="1"/>
</dbReference>
<evidence type="ECO:0000256" key="4">
    <source>
        <dbReference type="ARBA" id="ARBA00022679"/>
    </source>
</evidence>
<dbReference type="Pfam" id="PF02801">
    <property type="entry name" value="Ketoacyl-synt_C"/>
    <property type="match status" value="1"/>
</dbReference>
<dbReference type="InterPro" id="IPR050091">
    <property type="entry name" value="PKS_NRPS_Biosynth_Enz"/>
</dbReference>
<dbReference type="InterPro" id="IPR036736">
    <property type="entry name" value="ACP-like_sf"/>
</dbReference>
<keyword evidence="1" id="KW-0596">Phosphopantetheine</keyword>
<dbReference type="Pfam" id="PF16197">
    <property type="entry name" value="KAsynt_C_assoc"/>
    <property type="match status" value="1"/>
</dbReference>
<dbReference type="InterPro" id="IPR020807">
    <property type="entry name" value="PKS_DH"/>
</dbReference>
<dbReference type="Gene3D" id="3.10.129.110">
    <property type="entry name" value="Polyketide synthase dehydratase"/>
    <property type="match status" value="1"/>
</dbReference>
<dbReference type="GO" id="GO:0004312">
    <property type="term" value="F:fatty acid synthase activity"/>
    <property type="evidence" value="ECO:0007669"/>
    <property type="project" value="TreeGrafter"/>
</dbReference>
<dbReference type="InterPro" id="IPR013217">
    <property type="entry name" value="Methyltransf_12"/>
</dbReference>
<dbReference type="Gene3D" id="3.90.180.10">
    <property type="entry name" value="Medium-chain alcohol dehydrogenases, catalytic domain"/>
    <property type="match status" value="1"/>
</dbReference>
<evidence type="ECO:0000256" key="6">
    <source>
        <dbReference type="ARBA" id="ARBA00023268"/>
    </source>
</evidence>
<feature type="domain" description="Carrier" evidence="10">
    <location>
        <begin position="2405"/>
        <end position="2490"/>
    </location>
</feature>
<dbReference type="InterPro" id="IPR032821">
    <property type="entry name" value="PKS_assoc"/>
</dbReference>
<dbReference type="SUPFAM" id="SSF50129">
    <property type="entry name" value="GroES-like"/>
    <property type="match status" value="1"/>
</dbReference>
<sequence>MVTEALSSGGVVDGQAPASWSGTNGVHTPSSGSEYATGHQNAKPHGPQPIAIVGMGMRLPGGIHSSDDFWKLLLEKGDGRCRVPGNRYNIDAFQSSKGARGTVKSQYGYFLQDSEFERFDAAFFSMNQTEVEKLDPQQRMLLEVVWECMESGGQREWRGRNIGCYVGVFGEDWLDLSAKDPQHLGMYRITGSGDFALSNRVSYEYDLKGPSMTIRTGCSSSLIGLHEACQAIYSGECESAVVAGTNLIITPSMTISMTEQGVLSPTGSCKSFDARADGYARGEAINAIYIKKLDDALRDGDPIRAVIRATATNCDGKTPGIANPSAESHEAMIRRAYKVAGITDISKTGFVECHGTGTAIGDPLEVTAVGNVFGDKGVLIGSVKPNVGHSEGASGITSLIKATLALEHGIIPPNINFEKPNPKIPWAKSKIAVPVQPTTWPTDRLPRASVNSFGIGGANAHVILESAESFKPRAGQEGQSSSVRPHLLTFSADHPDSLRESVTQIEAYCQKDPSRLADVAHTLGARRDHLAWRTYAVSEEGGPIHVSQFVKTKSAPQLNFVFTGQGAQWAGMGQTLFNDFPQFREDIRMMDKALQKTRHAPLWTLEEELFRPAKQARVDRAEFSQPICTAVQVGLVNLLRSWGITPAAVVGHSSGEIAAAYAVDAITPDAAIQIAYYRGQVTKQQLSPGGMAAVGLGRSETTPLLLEGVVIACENSPSSVTISGDEDQLDACIERIKSAKPDTFVRRLKVDMAYHSHHMRAVGNLYQSVMEGLVHDFQPSAPLFSSVSGKKIVESGHLGPSYWRANLESPVLFYTAVQSMLEASSKEAVFLEVGPHAALSGPLRSIFKAHRPEAVPVYMSCMARGENNTKTLLDTVGRLFQQAVPVHFEGMSAGHRVLTDLPKYPWRHDKEYWCESRVARQWRLRPFAPHELLGTRTLESNELDPTWRNIISLDDIPWARDHKIRQDVVFPAAGYIAMAGEAIRQIADASDFSIRRMDIKVALVLTEPNPVEVMTRLSPVRLTTSLNSVWFEFSVVSYNGVSWTKHCEGQVRKGSEQPPSHAAVDTYPRAVSSDSWYYAMRRVGLNYGPEFQGLSNISANPGKKEASASVSDRSDGEAHYQLHPTTIDFCLQLFTAAMSDGIGRHLTKLCVPTGIEELYVSRGSPDMRVAVSVSGSGNGAISGNGVIVAGSQPVMRLTGGRFSPLEDEVADGNSDTVAGAEMHWKPSIDFIAPEELIRPLRGFREDTLKLERFSLLCLLEVCDRISSLDASSAHLKKYKSWISTQKIRAERGEYELVEDAVTLTSMDRAERLRLLKAAKQEVEDSAGSLVGRVVENIVEHAEAIFGDNEEALEVLMQDGGLEDIYRFMQDIWDSQEYFELLSHANPTMRVLEIGAGTGGTTSTVLRNLTLSGERKYSRYDYTDISSGFFSAAAEKFQDYENIEYKVLDITKDPLAQGFEAASYDLVIAANVLHATPNISETLCNVKKLLKNGGRLFLQELSPVWRVFNLIMGLLPGWWLGEADGRPQEPYMPPSRWDAELRNAGFAGAQSVVYDDEQPYQINFTLVTTSAASPAPPARSRQVTLLHAPGQDAPVERLRASLLAAGITAVPQTLADAPPADGRDVIAILDLAAPFFADIAAPALAAFQAYLAALGAAPGSPGVLWVTRPAQAGCRDARYGQSIGVARTVRSELSLAFGTLEVADGEAAETTTGAVVVRVFEHFAAARRDAGAADAPLDPDYEYAFFGGRVHVPRFRWVGVAERLCAAVQDAPKKLDIGRMGQLRTLQWVEERKVEEAELGADEVEVEPRAVGMNFKDVLVAMGIVKGTKPGLGLEGTGVVRKVGSAVEDLEVGDRVLVFDHGCFATRLVISANLCAKMPDSLSFEDGATMPCVYSTAIYALMILGHLEKGQTVLIHSACGGVGLAAIQLCRMIGAEIFVTVGNEEKARYLKETFEISQDRIFNSRDASFLPGVLAATGGRGVDLVLNSLSGELLHASWKCVAEFGKMLEIGKRDFVGHGMLSMDLFEANRTFVGIDLAQLAVERPQVCRRLLDQCMEFYRRGSIQPIRPVKTFAASEMIETFRYMQKGQHIGKLVVTMPEHQTDVETVPSRSAFNLRSDASYLLCGGLGGLGRAVSNWMAENGARHIVYLSRTAGETAEDKAFFSELRAQGCRVQAIRGSVAHLEDVERAVREAEKPIAGVMHMSMVLRDRALLQFTHEEWLAAIEPKVRGAENLHHALSEATLDFFIVFSSISCIVGQIGQANYAAANAFLAAFTQYRHSLGRPASVLNVGVMEDVGYVSQNAGVLDQLKALCNHTLQEQDLLDALEYQMQRQVSPTPSSKGFMSPAELVIGLRSTRPLTEPNNRAIWKRDVRMAQYRNTETATQGSTTAGGADLKRFLAEVATMPAMLDVPANVDILAQEIGTRIYSLMLKPEEELDVDLSLTALGIDSLVAIEIKNWWRQSLGLEISVLEISNSGSIRQLAKTAAEGLKNKFRPVVQGGGDTYLLMKAP</sequence>
<proteinExistence type="predicted"/>
<dbReference type="Pfam" id="PF00107">
    <property type="entry name" value="ADH_zinc_N"/>
    <property type="match status" value="1"/>
</dbReference>
<dbReference type="Pfam" id="PF21089">
    <property type="entry name" value="PKS_DH_N"/>
    <property type="match status" value="1"/>
</dbReference>
<keyword evidence="2" id="KW-0597">Phosphoprotein</keyword>
<dbReference type="InterPro" id="IPR001227">
    <property type="entry name" value="Ac_transferase_dom_sf"/>
</dbReference>
<dbReference type="InterPro" id="IPR016036">
    <property type="entry name" value="Malonyl_transacylase_ACP-bd"/>
</dbReference>
<dbReference type="GO" id="GO:0016491">
    <property type="term" value="F:oxidoreductase activity"/>
    <property type="evidence" value="ECO:0007669"/>
    <property type="project" value="InterPro"/>
</dbReference>
<dbReference type="InterPro" id="IPR042104">
    <property type="entry name" value="PKS_dehydratase_sf"/>
</dbReference>
<accession>A0A8H4J892</accession>
<dbReference type="InterPro" id="IPR057326">
    <property type="entry name" value="KR_dom"/>
</dbReference>
<evidence type="ECO:0000256" key="5">
    <source>
        <dbReference type="ARBA" id="ARBA00022857"/>
    </source>
</evidence>
<dbReference type="InterPro" id="IPR020841">
    <property type="entry name" value="PKS_Beta-ketoAc_synthase_dom"/>
</dbReference>
<dbReference type="Pfam" id="PF08240">
    <property type="entry name" value="ADH_N"/>
    <property type="match status" value="1"/>
</dbReference>
<keyword evidence="5" id="KW-0521">NADP</keyword>
<dbReference type="GO" id="GO:0006633">
    <property type="term" value="P:fatty acid biosynthetic process"/>
    <property type="evidence" value="ECO:0007669"/>
    <property type="project" value="TreeGrafter"/>
</dbReference>
<dbReference type="SMART" id="SM00829">
    <property type="entry name" value="PKS_ER"/>
    <property type="match status" value="1"/>
</dbReference>
<dbReference type="Gene3D" id="3.40.50.150">
    <property type="entry name" value="Vaccinia Virus protein VP39"/>
    <property type="match status" value="1"/>
</dbReference>
<dbReference type="InterPro" id="IPR029063">
    <property type="entry name" value="SAM-dependent_MTases_sf"/>
</dbReference>
<dbReference type="InterPro" id="IPR011032">
    <property type="entry name" value="GroES-like_sf"/>
</dbReference>